<accession>A0A835JFR3</accession>
<sequence>MPLALSSSLRLDGRKRVSVVPDTNTGLNTNEHEGSQESGSLYISSNSHEKYPVDDAYQIWNADEQAAMQALAKYHNISPTIQSLHLLGLKNKLLPSGEVFMWPCLYLIHTAMAGELPQDNFRLISLQYRYLYQKQNLLHVFRLERTVQEGVLFGHGVEDVSPVF</sequence>
<feature type="region of interest" description="Disordered" evidence="1">
    <location>
        <begin position="20"/>
        <end position="39"/>
    </location>
</feature>
<proteinExistence type="predicted"/>
<organism evidence="2 3">
    <name type="scientific">Salix dunnii</name>
    <dbReference type="NCBI Taxonomy" id="1413687"/>
    <lineage>
        <taxon>Eukaryota</taxon>
        <taxon>Viridiplantae</taxon>
        <taxon>Streptophyta</taxon>
        <taxon>Embryophyta</taxon>
        <taxon>Tracheophyta</taxon>
        <taxon>Spermatophyta</taxon>
        <taxon>Magnoliopsida</taxon>
        <taxon>eudicotyledons</taxon>
        <taxon>Gunneridae</taxon>
        <taxon>Pentapetalae</taxon>
        <taxon>rosids</taxon>
        <taxon>fabids</taxon>
        <taxon>Malpighiales</taxon>
        <taxon>Salicaceae</taxon>
        <taxon>Saliceae</taxon>
        <taxon>Salix</taxon>
    </lineage>
</organism>
<evidence type="ECO:0000313" key="2">
    <source>
        <dbReference type="EMBL" id="KAF9669403.1"/>
    </source>
</evidence>
<dbReference type="EMBL" id="JADGMS010000014">
    <property type="protein sequence ID" value="KAF9669403.1"/>
    <property type="molecule type" value="Genomic_DNA"/>
</dbReference>
<keyword evidence="3" id="KW-1185">Reference proteome</keyword>
<evidence type="ECO:0000313" key="3">
    <source>
        <dbReference type="Proteomes" id="UP000657918"/>
    </source>
</evidence>
<name>A0A835JFR3_9ROSI</name>
<protein>
    <submittedName>
        <fullName evidence="2">Uncharacterized protein</fullName>
    </submittedName>
</protein>
<evidence type="ECO:0000256" key="1">
    <source>
        <dbReference type="SAM" id="MobiDB-lite"/>
    </source>
</evidence>
<gene>
    <name evidence="2" type="ORF">SADUNF_Sadunf14G0104100</name>
</gene>
<dbReference type="AlphaFoldDB" id="A0A835JFR3"/>
<reference evidence="2 3" key="1">
    <citation type="submission" date="2020-10" db="EMBL/GenBank/DDBJ databases">
        <title>Plant Genome Project.</title>
        <authorList>
            <person name="Zhang R.-G."/>
        </authorList>
    </citation>
    <scope>NUCLEOTIDE SEQUENCE [LARGE SCALE GENOMIC DNA]</scope>
    <source>
        <strain evidence="2">FAFU-HL-1</strain>
        <tissue evidence="2">Leaf</tissue>
    </source>
</reference>
<comment type="caution">
    <text evidence="2">The sequence shown here is derived from an EMBL/GenBank/DDBJ whole genome shotgun (WGS) entry which is preliminary data.</text>
</comment>
<dbReference type="Proteomes" id="UP000657918">
    <property type="component" value="Unassembled WGS sequence"/>
</dbReference>